<evidence type="ECO:0000256" key="7">
    <source>
        <dbReference type="ARBA" id="ARBA00022679"/>
    </source>
</evidence>
<evidence type="ECO:0000256" key="10">
    <source>
        <dbReference type="HAMAP-Rule" id="MF_00230"/>
    </source>
</evidence>
<dbReference type="GO" id="GO:0008939">
    <property type="term" value="F:nicotinate-nucleotide-dimethylbenzimidazole phosphoribosyltransferase activity"/>
    <property type="evidence" value="ECO:0007669"/>
    <property type="project" value="UniProtKB-UniRule"/>
</dbReference>
<dbReference type="Proteomes" id="UP001232063">
    <property type="component" value="Unassembled WGS sequence"/>
</dbReference>
<dbReference type="NCBIfam" id="TIGR03160">
    <property type="entry name" value="cobT_DBIPRT"/>
    <property type="match status" value="1"/>
</dbReference>
<keyword evidence="7 10" id="KW-0808">Transferase</keyword>
<evidence type="ECO:0000256" key="8">
    <source>
        <dbReference type="ARBA" id="ARBA00030686"/>
    </source>
</evidence>
<dbReference type="SUPFAM" id="SSF52733">
    <property type="entry name" value="Nicotinate mononucleotide:5,6-dimethylbenzimidazole phosphoribosyltransferase (CobT)"/>
    <property type="match status" value="1"/>
</dbReference>
<dbReference type="InterPro" id="IPR036087">
    <property type="entry name" value="Nict_dMeBzImd_PRibTrfase_sf"/>
</dbReference>
<dbReference type="FunFam" id="3.40.50.10210:FF:000001">
    <property type="entry name" value="Nicotinate-nucleotide--dimethylbenzimidazole phosphoribosyltransferase"/>
    <property type="match status" value="1"/>
</dbReference>
<dbReference type="RefSeq" id="WP_314509426.1">
    <property type="nucleotide sequence ID" value="NZ_JASJOU010000001.1"/>
</dbReference>
<reference evidence="11" key="1">
    <citation type="submission" date="2023-05" db="EMBL/GenBank/DDBJ databases">
        <authorList>
            <person name="Zhang X."/>
        </authorList>
    </citation>
    <scope>NUCLEOTIDE SEQUENCE</scope>
    <source>
        <strain evidence="11">BD1B2-1</strain>
    </source>
</reference>
<comment type="similarity">
    <text evidence="2 10">Belongs to the CobT family.</text>
</comment>
<dbReference type="AlphaFoldDB" id="A0AAE3R213"/>
<dbReference type="NCBIfam" id="NF000996">
    <property type="entry name" value="PRK00105.1"/>
    <property type="match status" value="1"/>
</dbReference>
<evidence type="ECO:0000256" key="5">
    <source>
        <dbReference type="ARBA" id="ARBA00022573"/>
    </source>
</evidence>
<keyword evidence="5 10" id="KW-0169">Cobalamin biosynthesis</keyword>
<evidence type="ECO:0000256" key="9">
    <source>
        <dbReference type="ARBA" id="ARBA00047340"/>
    </source>
</evidence>
<dbReference type="HAMAP" id="MF_00230">
    <property type="entry name" value="CobT"/>
    <property type="match status" value="1"/>
</dbReference>
<dbReference type="Gene3D" id="3.40.50.10210">
    <property type="match status" value="1"/>
</dbReference>
<dbReference type="EC" id="2.4.2.21" evidence="3 10"/>
<dbReference type="PANTHER" id="PTHR43463:SF1">
    <property type="entry name" value="NICOTINATE-NUCLEOTIDE--DIMETHYLBENZIMIDAZOLE PHOSPHORIBOSYLTRANSFERASE"/>
    <property type="match status" value="1"/>
</dbReference>
<evidence type="ECO:0000256" key="1">
    <source>
        <dbReference type="ARBA" id="ARBA00005049"/>
    </source>
</evidence>
<proteinExistence type="inferred from homology"/>
<organism evidence="11 12">
    <name type="scientific">Xanthocytophaga agilis</name>
    <dbReference type="NCBI Taxonomy" id="3048010"/>
    <lineage>
        <taxon>Bacteria</taxon>
        <taxon>Pseudomonadati</taxon>
        <taxon>Bacteroidota</taxon>
        <taxon>Cytophagia</taxon>
        <taxon>Cytophagales</taxon>
        <taxon>Rhodocytophagaceae</taxon>
        <taxon>Xanthocytophaga</taxon>
    </lineage>
</organism>
<gene>
    <name evidence="10 11" type="primary">cobT</name>
    <name evidence="11" type="ORF">QNI22_04480</name>
</gene>
<accession>A0AAE3R213</accession>
<evidence type="ECO:0000313" key="11">
    <source>
        <dbReference type="EMBL" id="MDJ1499884.1"/>
    </source>
</evidence>
<evidence type="ECO:0000256" key="4">
    <source>
        <dbReference type="ARBA" id="ARBA00015486"/>
    </source>
</evidence>
<name>A0AAE3R213_9BACT</name>
<comment type="caution">
    <text evidence="11">The sequence shown here is derived from an EMBL/GenBank/DDBJ whole genome shotgun (WGS) entry which is preliminary data.</text>
</comment>
<evidence type="ECO:0000313" key="12">
    <source>
        <dbReference type="Proteomes" id="UP001232063"/>
    </source>
</evidence>
<evidence type="ECO:0000256" key="2">
    <source>
        <dbReference type="ARBA" id="ARBA00007110"/>
    </source>
</evidence>
<dbReference type="InterPro" id="IPR017846">
    <property type="entry name" value="Nict_dMeBzImd_PRibTrfase_bact"/>
</dbReference>
<protein>
    <recommendedName>
        <fullName evidence="4 10">Nicotinate-nucleotide--dimethylbenzimidazole phosphoribosyltransferase</fullName>
        <shortName evidence="10">NN:DBI PRT</shortName>
        <ecNumber evidence="3 10">2.4.2.21</ecNumber>
    </recommendedName>
    <alternativeName>
        <fullName evidence="8 10">N(1)-alpha-phosphoribosyltransferase</fullName>
    </alternativeName>
</protein>
<sequence>MKQFKIDNTDKRIISQIQDKLNNKTKPIGSLGKLENIVSRVCLIQQTLSPELNNPHILVFAADHGITQENVSKYPSEVTHQMVLNFLQEGAAINVFCRQNDITLKVIDAGINADVYNTPKLIHQKMGKGTRNFAKEPAMTVDECSLAIQLGATVTQQIFQKGSNIVGFGEMGIGNTSSAAVLMHKFTNLPLNECVGKGTGLDAEQMQHKLQVLQKAVNHYPDIKDPLEIVATFGGFEIAQMCGAMLQAAENKMCLLIDGFIATAALLSASQFYPAILDYCLFCHQSAENGHKYMLHHLKADPRILNLDLRLGEGTGCALAYPIIQSSVNFMNEMASFQSAGVSTEKTDN</sequence>
<comment type="function">
    <text evidence="10">Catalyzes the synthesis of alpha-ribazole-5'-phosphate from nicotinate mononucleotide (NAMN) and 5,6-dimethylbenzimidazole (DMB).</text>
</comment>
<dbReference type="PANTHER" id="PTHR43463">
    <property type="entry name" value="NICOTINATE-NUCLEOTIDE--DIMETHYLBENZIMIDAZOLE PHOSPHORIBOSYLTRANSFERASE"/>
    <property type="match status" value="1"/>
</dbReference>
<dbReference type="EMBL" id="JASJOU010000001">
    <property type="protein sequence ID" value="MDJ1499884.1"/>
    <property type="molecule type" value="Genomic_DNA"/>
</dbReference>
<dbReference type="Pfam" id="PF02277">
    <property type="entry name" value="DBI_PRT"/>
    <property type="match status" value="1"/>
</dbReference>
<dbReference type="CDD" id="cd02439">
    <property type="entry name" value="DMB-PRT_CobT"/>
    <property type="match status" value="1"/>
</dbReference>
<dbReference type="InterPro" id="IPR023195">
    <property type="entry name" value="Nict_dMeBzImd_PRibTrfase_N"/>
</dbReference>
<dbReference type="Gene3D" id="1.10.1610.10">
    <property type="match status" value="1"/>
</dbReference>
<keyword evidence="12" id="KW-1185">Reference proteome</keyword>
<feature type="active site" description="Proton acceptor" evidence="10">
    <location>
        <position position="313"/>
    </location>
</feature>
<evidence type="ECO:0000256" key="3">
    <source>
        <dbReference type="ARBA" id="ARBA00011991"/>
    </source>
</evidence>
<comment type="pathway">
    <text evidence="1 10">Nucleoside biosynthesis; alpha-ribazole biosynthesis; alpha-ribazole from 5,6-dimethylbenzimidazole: step 1/2.</text>
</comment>
<dbReference type="GO" id="GO:0009236">
    <property type="term" value="P:cobalamin biosynthetic process"/>
    <property type="evidence" value="ECO:0007669"/>
    <property type="project" value="UniProtKB-UniRule"/>
</dbReference>
<comment type="catalytic activity">
    <reaction evidence="9 10">
        <text>5,6-dimethylbenzimidazole + nicotinate beta-D-ribonucleotide = alpha-ribazole 5'-phosphate + nicotinate + H(+)</text>
        <dbReference type="Rhea" id="RHEA:11196"/>
        <dbReference type="ChEBI" id="CHEBI:15378"/>
        <dbReference type="ChEBI" id="CHEBI:15890"/>
        <dbReference type="ChEBI" id="CHEBI:32544"/>
        <dbReference type="ChEBI" id="CHEBI:57502"/>
        <dbReference type="ChEBI" id="CHEBI:57918"/>
        <dbReference type="EC" id="2.4.2.21"/>
    </reaction>
</comment>
<evidence type="ECO:0000256" key="6">
    <source>
        <dbReference type="ARBA" id="ARBA00022676"/>
    </source>
</evidence>
<dbReference type="InterPro" id="IPR003200">
    <property type="entry name" value="Nict_dMeBzImd_PRibTrfase"/>
</dbReference>
<keyword evidence="6 10" id="KW-0328">Glycosyltransferase</keyword>